<dbReference type="InterPro" id="IPR008266">
    <property type="entry name" value="Tyr_kinase_AS"/>
</dbReference>
<dbReference type="GO" id="GO:0005524">
    <property type="term" value="F:ATP binding"/>
    <property type="evidence" value="ECO:0007669"/>
    <property type="project" value="InterPro"/>
</dbReference>
<accession>A0AAD5V4N5</accession>
<name>A0AAD5V4N5_9APHY</name>
<dbReference type="EMBL" id="JANAWD010000136">
    <property type="protein sequence ID" value="KAJ3485949.1"/>
    <property type="molecule type" value="Genomic_DNA"/>
</dbReference>
<evidence type="ECO:0000259" key="2">
    <source>
        <dbReference type="PROSITE" id="PS50011"/>
    </source>
</evidence>
<dbReference type="SUPFAM" id="SSF56112">
    <property type="entry name" value="Protein kinase-like (PK-like)"/>
    <property type="match status" value="1"/>
</dbReference>
<dbReference type="PANTHER" id="PTHR38248:SF2">
    <property type="entry name" value="FUNK1 11"/>
    <property type="match status" value="1"/>
</dbReference>
<dbReference type="InterPro" id="IPR000719">
    <property type="entry name" value="Prot_kinase_dom"/>
</dbReference>
<dbReference type="InterPro" id="IPR011009">
    <property type="entry name" value="Kinase-like_dom_sf"/>
</dbReference>
<protein>
    <recommendedName>
        <fullName evidence="2">Protein kinase domain-containing protein</fullName>
    </recommendedName>
</protein>
<feature type="compositionally biased region" description="Polar residues" evidence="1">
    <location>
        <begin position="631"/>
        <end position="642"/>
    </location>
</feature>
<proteinExistence type="predicted"/>
<dbReference type="Proteomes" id="UP001212997">
    <property type="component" value="Unassembled WGS sequence"/>
</dbReference>
<dbReference type="PROSITE" id="PS50011">
    <property type="entry name" value="PROTEIN_KINASE_DOM"/>
    <property type="match status" value="1"/>
</dbReference>
<dbReference type="Pfam" id="PF17667">
    <property type="entry name" value="Pkinase_fungal"/>
    <property type="match status" value="1"/>
</dbReference>
<dbReference type="InterPro" id="IPR040976">
    <property type="entry name" value="Pkinase_fungal"/>
</dbReference>
<comment type="caution">
    <text evidence="3">The sequence shown here is derived from an EMBL/GenBank/DDBJ whole genome shotgun (WGS) entry which is preliminary data.</text>
</comment>
<reference evidence="3" key="1">
    <citation type="submission" date="2022-07" db="EMBL/GenBank/DDBJ databases">
        <title>Genome Sequence of Physisporinus lineatus.</title>
        <authorList>
            <person name="Buettner E."/>
        </authorList>
    </citation>
    <scope>NUCLEOTIDE SEQUENCE</scope>
    <source>
        <strain evidence="3">VT162</strain>
    </source>
</reference>
<dbReference type="AlphaFoldDB" id="A0AAD5V4N5"/>
<dbReference type="PROSITE" id="PS00109">
    <property type="entry name" value="PROTEIN_KINASE_TYR"/>
    <property type="match status" value="1"/>
</dbReference>
<evidence type="ECO:0000256" key="1">
    <source>
        <dbReference type="SAM" id="MobiDB-lite"/>
    </source>
</evidence>
<dbReference type="Gene3D" id="1.10.510.10">
    <property type="entry name" value="Transferase(Phosphotransferase) domain 1"/>
    <property type="match status" value="1"/>
</dbReference>
<dbReference type="GO" id="GO:0004672">
    <property type="term" value="F:protein kinase activity"/>
    <property type="evidence" value="ECO:0007669"/>
    <property type="project" value="InterPro"/>
</dbReference>
<gene>
    <name evidence="3" type="ORF">NLI96_g4578</name>
</gene>
<dbReference type="PANTHER" id="PTHR38248">
    <property type="entry name" value="FUNK1 6"/>
    <property type="match status" value="1"/>
</dbReference>
<feature type="region of interest" description="Disordered" evidence="1">
    <location>
        <begin position="628"/>
        <end position="709"/>
    </location>
</feature>
<feature type="domain" description="Protein kinase" evidence="2">
    <location>
        <begin position="245"/>
        <end position="531"/>
    </location>
</feature>
<sequence length="709" mass="78635">MQDSTPDSWIPPSGRLNISEGEFANRKIKHIFPKLIDWMQPCLESGGLVGRITTDHPATASSTGIICNNTRTRRSQVKVDLSIFESSGGHLPGLISECDLTKEEEDASTSHHKHYLARADWDRILVPIAVESSTRPCAFEPVSAESESPEAETIGSGTVIEEPQKLLDFLFCLAKMSPAQRGYDTSIRPASEIEAKEFTAFLQVDSVAKAYLQDALRPDGETNAAIFRVNLQGLESSDMTVQLVFARPRILGKGVEGRATRGYVAYDLVNKRLVFLKDYWQPETKSYHLELDTYKRLQAKNVLYVATPVGGGHVGSDPCQPKGSSSMQRTLSQVYLSAAHGECYRARVHYRFAVQEICRPLEDYRDVVEMLRAVCFAVAAHKAAWEKAGVLHRDISPGNILITENGRGILNDWDMCKYKEDVGTWRFMSALLLCCPEKPNEVSDDVESFVHVINWLTLRYQIDSSPFLVDYSLRFYEEYRRTEAGEDVGGNLKLANFKDGITLFCTTEIRPVALQLVVREMMKMCKEHYFSPGVVDRLIRSGVEAPVKPLVLSATSRPHKMGPLPDWGGGQPYPVKLPKSAPVDSKPLMDDHQRIVEILMGALRGITDPQLWEGPKLKDQFLKRSTHVESDSGTASGLSAGTQGDGAAQQHSQSGLKSTHIDKVSITHSKRNLASSEEFEGQGKSKRVKRSDEGRPVAGSEGHGQAGDR</sequence>
<organism evidence="3 4">
    <name type="scientific">Meripilus lineatus</name>
    <dbReference type="NCBI Taxonomy" id="2056292"/>
    <lineage>
        <taxon>Eukaryota</taxon>
        <taxon>Fungi</taxon>
        <taxon>Dikarya</taxon>
        <taxon>Basidiomycota</taxon>
        <taxon>Agaricomycotina</taxon>
        <taxon>Agaricomycetes</taxon>
        <taxon>Polyporales</taxon>
        <taxon>Meripilaceae</taxon>
        <taxon>Meripilus</taxon>
    </lineage>
</organism>
<evidence type="ECO:0000313" key="4">
    <source>
        <dbReference type="Proteomes" id="UP001212997"/>
    </source>
</evidence>
<keyword evidence="4" id="KW-1185">Reference proteome</keyword>
<evidence type="ECO:0000313" key="3">
    <source>
        <dbReference type="EMBL" id="KAJ3485949.1"/>
    </source>
</evidence>